<dbReference type="PRINTS" id="PR00326">
    <property type="entry name" value="GTP1OBG"/>
</dbReference>
<dbReference type="PANTHER" id="PTHR45782:SF4">
    <property type="entry name" value="MITOCHONDRIAL RIBOSOME-ASSOCIATED GTPASE 1"/>
    <property type="match status" value="1"/>
</dbReference>
<proteinExistence type="predicted"/>
<evidence type="ECO:0000256" key="5">
    <source>
        <dbReference type="ARBA" id="ARBA00023128"/>
    </source>
</evidence>
<dbReference type="GO" id="GO:0032543">
    <property type="term" value="P:mitochondrial translation"/>
    <property type="evidence" value="ECO:0007669"/>
    <property type="project" value="TreeGrafter"/>
</dbReference>
<dbReference type="Gene3D" id="1.10.1580.10">
    <property type="match status" value="1"/>
</dbReference>
<dbReference type="Pfam" id="PF01926">
    <property type="entry name" value="MMR_HSR1"/>
    <property type="match status" value="1"/>
</dbReference>
<evidence type="ECO:0000256" key="6">
    <source>
        <dbReference type="ARBA" id="ARBA00023134"/>
    </source>
</evidence>
<keyword evidence="11" id="KW-1185">Reference proteome</keyword>
<comment type="function">
    <text evidence="8">Plays a role in the regulation of the mitochondrial ribosome assembly and of translational activity. Displays mitochondrial GTPase activity.</text>
</comment>
<dbReference type="GO" id="GO:0003924">
    <property type="term" value="F:GTPase activity"/>
    <property type="evidence" value="ECO:0007669"/>
    <property type="project" value="TreeGrafter"/>
</dbReference>
<feature type="non-terminal residue" evidence="10">
    <location>
        <position position="1"/>
    </location>
</feature>
<protein>
    <recommendedName>
        <fullName evidence="9">G domain-containing protein</fullName>
    </recommendedName>
</protein>
<dbReference type="InterPro" id="IPR023179">
    <property type="entry name" value="GTP-bd_ortho_bundle_sf"/>
</dbReference>
<evidence type="ECO:0000313" key="11">
    <source>
        <dbReference type="Proteomes" id="UP001177023"/>
    </source>
</evidence>
<evidence type="ECO:0000256" key="1">
    <source>
        <dbReference type="ARBA" id="ARBA00004443"/>
    </source>
</evidence>
<keyword evidence="6" id="KW-0342">GTP-binding</keyword>
<dbReference type="Proteomes" id="UP001177023">
    <property type="component" value="Unassembled WGS sequence"/>
</dbReference>
<comment type="caution">
    <text evidence="10">The sequence shown here is derived from an EMBL/GenBank/DDBJ whole genome shotgun (WGS) entry which is preliminary data.</text>
</comment>
<keyword evidence="2" id="KW-0547">Nucleotide-binding</keyword>
<evidence type="ECO:0000256" key="8">
    <source>
        <dbReference type="ARBA" id="ARBA00045284"/>
    </source>
</evidence>
<keyword evidence="4" id="KW-0809">Transit peptide</keyword>
<evidence type="ECO:0000256" key="7">
    <source>
        <dbReference type="ARBA" id="ARBA00023136"/>
    </source>
</evidence>
<dbReference type="FunFam" id="3.40.50.300:FF:000876">
    <property type="entry name" value="Mitochondrial GTPase 1"/>
    <property type="match status" value="1"/>
</dbReference>
<evidence type="ECO:0000256" key="4">
    <source>
        <dbReference type="ARBA" id="ARBA00022946"/>
    </source>
</evidence>
<organism evidence="10 11">
    <name type="scientific">Mesorhabditis spiculigera</name>
    <dbReference type="NCBI Taxonomy" id="96644"/>
    <lineage>
        <taxon>Eukaryota</taxon>
        <taxon>Metazoa</taxon>
        <taxon>Ecdysozoa</taxon>
        <taxon>Nematoda</taxon>
        <taxon>Chromadorea</taxon>
        <taxon>Rhabditida</taxon>
        <taxon>Rhabditina</taxon>
        <taxon>Rhabditomorpha</taxon>
        <taxon>Rhabditoidea</taxon>
        <taxon>Rhabditidae</taxon>
        <taxon>Mesorhabditinae</taxon>
        <taxon>Mesorhabditis</taxon>
    </lineage>
</organism>
<dbReference type="CDD" id="cd01856">
    <property type="entry name" value="YlqF"/>
    <property type="match status" value="1"/>
</dbReference>
<dbReference type="EMBL" id="CATQJA010002597">
    <property type="protein sequence ID" value="CAJ0572395.1"/>
    <property type="molecule type" value="Genomic_DNA"/>
</dbReference>
<dbReference type="SUPFAM" id="SSF52540">
    <property type="entry name" value="P-loop containing nucleoside triphosphate hydrolases"/>
    <property type="match status" value="1"/>
</dbReference>
<gene>
    <name evidence="10" type="ORF">MSPICULIGERA_LOCUS10783</name>
</gene>
<evidence type="ECO:0000256" key="3">
    <source>
        <dbReference type="ARBA" id="ARBA00022792"/>
    </source>
</evidence>
<dbReference type="InterPro" id="IPR027417">
    <property type="entry name" value="P-loop_NTPase"/>
</dbReference>
<keyword evidence="7" id="KW-0472">Membrane</keyword>
<name>A0AA36G1F1_9BILA</name>
<keyword evidence="3" id="KW-0999">Mitochondrion inner membrane</keyword>
<dbReference type="Gene3D" id="3.40.50.300">
    <property type="entry name" value="P-loop containing nucleotide triphosphate hydrolases"/>
    <property type="match status" value="1"/>
</dbReference>
<dbReference type="InterPro" id="IPR006073">
    <property type="entry name" value="GTP-bd"/>
</dbReference>
<keyword evidence="5" id="KW-0496">Mitochondrion</keyword>
<dbReference type="GO" id="GO:0005525">
    <property type="term" value="F:GTP binding"/>
    <property type="evidence" value="ECO:0007669"/>
    <property type="project" value="UniProtKB-KW"/>
</dbReference>
<evidence type="ECO:0000259" key="9">
    <source>
        <dbReference type="Pfam" id="PF01926"/>
    </source>
</evidence>
<dbReference type="PANTHER" id="PTHR45782">
    <property type="entry name" value="MITOCHONDRIAL RIBOSOME-ASSOCIATED GTPASE 1"/>
    <property type="match status" value="1"/>
</dbReference>
<dbReference type="GO" id="GO:0005743">
    <property type="term" value="C:mitochondrial inner membrane"/>
    <property type="evidence" value="ECO:0007669"/>
    <property type="project" value="UniProtKB-SubCell"/>
</dbReference>
<dbReference type="FunFam" id="1.10.1580.10:FF:000004">
    <property type="entry name" value="Mitochondrial GTPase 1"/>
    <property type="match status" value="1"/>
</dbReference>
<reference evidence="10" key="1">
    <citation type="submission" date="2023-06" db="EMBL/GenBank/DDBJ databases">
        <authorList>
            <person name="Delattre M."/>
        </authorList>
    </citation>
    <scope>NUCLEOTIDE SEQUENCE</scope>
    <source>
        <strain evidence="10">AF72</strain>
    </source>
</reference>
<feature type="domain" description="G" evidence="9">
    <location>
        <begin position="169"/>
        <end position="245"/>
    </location>
</feature>
<evidence type="ECO:0000313" key="10">
    <source>
        <dbReference type="EMBL" id="CAJ0572395.1"/>
    </source>
</evidence>
<accession>A0AA36G1F1</accession>
<sequence length="350" mass="40706">MWKRGLSTLRPSTEMLLRRCSTSQSTSAAPTVAEAREEFALPKGYDFRIWHPMHMSVQFKKMEGKMRTVDLVVEVHDARIPLTGRNPMFFEQLYAVRPHVLVMNKMDLIDMKRYKEPIEAYYQERGIQKILWTDCKRRLSRALADLRDSMLLALRNEPRFNRTVKTEYQVMIVGIPNVGKSSLLNSLRGANLGHKHAAVQEGARPGVTIRVQNRVRILDRPITYVLDTPGVLPPYQHNAEDAMKLAICDLVLESATNPLYVADYLLFWLNRTRDFSYVDLCKIEGGPCDNINKVLLRICQAENLRANRMIGRDIEERWDFDEATKRFIQLFRTHKLKDHCLDKELLLPYM</sequence>
<evidence type="ECO:0000256" key="2">
    <source>
        <dbReference type="ARBA" id="ARBA00022741"/>
    </source>
</evidence>
<comment type="subcellular location">
    <subcellularLocation>
        <location evidence="1">Mitochondrion inner membrane</location>
        <topology evidence="1">Peripheral membrane protein</topology>
        <orientation evidence="1">Matrix side</orientation>
    </subcellularLocation>
</comment>
<dbReference type="AlphaFoldDB" id="A0AA36G1F1"/>